<gene>
    <name evidence="2" type="ORF">HK413_12500</name>
</gene>
<evidence type="ECO:0000313" key="2">
    <source>
        <dbReference type="EMBL" id="NNU34676.1"/>
    </source>
</evidence>
<dbReference type="Proteomes" id="UP000566071">
    <property type="component" value="Unassembled WGS sequence"/>
</dbReference>
<keyword evidence="3" id="KW-1185">Reference proteome</keyword>
<accession>A0ABX1W372</accession>
<feature type="signal peptide" evidence="1">
    <location>
        <begin position="1"/>
        <end position="22"/>
    </location>
</feature>
<dbReference type="RefSeq" id="WP_175270348.1">
    <property type="nucleotide sequence ID" value="NZ_JABFCR010000062.1"/>
</dbReference>
<evidence type="ECO:0000313" key="3">
    <source>
        <dbReference type="Proteomes" id="UP000566071"/>
    </source>
</evidence>
<reference evidence="2 3" key="1">
    <citation type="submission" date="2020-05" db="EMBL/GenBank/DDBJ databases">
        <authorList>
            <person name="Khan S.A."/>
            <person name="Jeon C.O."/>
            <person name="Chun B.H."/>
        </authorList>
    </citation>
    <scope>NUCLEOTIDE SEQUENCE [LARGE SCALE GENOMIC DNA]</scope>
    <source>
        <strain evidence="2 3">S1162</strain>
    </source>
</reference>
<dbReference type="EMBL" id="JABFCR010000062">
    <property type="protein sequence ID" value="NNU34676.1"/>
    <property type="molecule type" value="Genomic_DNA"/>
</dbReference>
<evidence type="ECO:0000256" key="1">
    <source>
        <dbReference type="SAM" id="SignalP"/>
    </source>
</evidence>
<keyword evidence="1" id="KW-0732">Signal</keyword>
<feature type="chain" id="PRO_5047386647" description="Virulence factor" evidence="1">
    <location>
        <begin position="23"/>
        <end position="105"/>
    </location>
</feature>
<evidence type="ECO:0008006" key="4">
    <source>
        <dbReference type="Google" id="ProtNLM"/>
    </source>
</evidence>
<organism evidence="2 3">
    <name type="scientific">Mucilaginibacter humi</name>
    <dbReference type="NCBI Taxonomy" id="2732510"/>
    <lineage>
        <taxon>Bacteria</taxon>
        <taxon>Pseudomonadati</taxon>
        <taxon>Bacteroidota</taxon>
        <taxon>Sphingobacteriia</taxon>
        <taxon>Sphingobacteriales</taxon>
        <taxon>Sphingobacteriaceae</taxon>
        <taxon>Mucilaginibacter</taxon>
    </lineage>
</organism>
<comment type="caution">
    <text evidence="2">The sequence shown here is derived from an EMBL/GenBank/DDBJ whole genome shotgun (WGS) entry which is preliminary data.</text>
</comment>
<name>A0ABX1W372_9SPHI</name>
<protein>
    <recommendedName>
        <fullName evidence="4">Virulence factor</fullName>
    </recommendedName>
</protein>
<sequence>MKTLKLAIAAALLAGTFRAANAQISVGLRIGTPPPPHRVVVVREPVYREEYVEPVYSREYYERPVVYNRVIVAPPVRRVYYRHGYYGRPVYHENYYRHTRYVRHY</sequence>
<proteinExistence type="predicted"/>